<reference evidence="1 2" key="1">
    <citation type="journal article" date="2015" name="Genome Biol. Evol.">
        <title>Comparative Genomics of a Bacterivorous Green Alga Reveals Evolutionary Causalities and Consequences of Phago-Mixotrophic Mode of Nutrition.</title>
        <authorList>
            <person name="Burns J.A."/>
            <person name="Paasch A."/>
            <person name="Narechania A."/>
            <person name="Kim E."/>
        </authorList>
    </citation>
    <scope>NUCLEOTIDE SEQUENCE [LARGE SCALE GENOMIC DNA]</scope>
    <source>
        <strain evidence="1 2">PLY_AMNH</strain>
    </source>
</reference>
<comment type="caution">
    <text evidence="1">The sequence shown here is derived from an EMBL/GenBank/DDBJ whole genome shotgun (WGS) entry which is preliminary data.</text>
</comment>
<protein>
    <recommendedName>
        <fullName evidence="3">Right handed beta helix domain-containing protein</fullName>
    </recommendedName>
</protein>
<sequence>MISAGADDNVTINVTESVMIGSADACHEPEGGMLQCSGECSINLISCGIYDHTATDGAVVKCGDGGTINIIDSDVASSSTSGDGGMLHVGTSSTINIHDSSITKSSAAADGGVLHVGTSSTINIQDSDITNSSAAGDGGVLSCESPFAIEIQDSVISENSAGVSGHPRLMLHMAIGGAIAAVSSNPTQRMESCHGPVLFLNASHFTGMMVGWSFSVHLMPFSMCLPALISNAYHIHWDDGRLAFVVGPHAMRVCLCPPAPPPWGGLPQGDGRGGGAIYADKAVLVVDGCKAPDLLLMSTGMMDGGAYFLYDGTLNILGSTMSFNSAGDSETNSDYYGRGGGAIYAEEAIVVIDGTSIVNNSANGVR</sequence>
<evidence type="ECO:0000313" key="1">
    <source>
        <dbReference type="EMBL" id="KAK3261289.1"/>
    </source>
</evidence>
<dbReference type="InterPro" id="IPR011050">
    <property type="entry name" value="Pectin_lyase_fold/virulence"/>
</dbReference>
<dbReference type="Proteomes" id="UP001190700">
    <property type="component" value="Unassembled WGS sequence"/>
</dbReference>
<dbReference type="SUPFAM" id="SSF51126">
    <property type="entry name" value="Pectin lyase-like"/>
    <property type="match status" value="1"/>
</dbReference>
<dbReference type="PANTHER" id="PTHR11319:SF35">
    <property type="entry name" value="OUTER MEMBRANE PROTEIN PMPC-RELATED"/>
    <property type="match status" value="1"/>
</dbReference>
<keyword evidence="2" id="KW-1185">Reference proteome</keyword>
<dbReference type="PANTHER" id="PTHR11319">
    <property type="entry name" value="G PROTEIN-COUPLED RECEPTOR-RELATED"/>
    <property type="match status" value="1"/>
</dbReference>
<dbReference type="AlphaFoldDB" id="A0AAE0KUT2"/>
<accession>A0AAE0KUT2</accession>
<gene>
    <name evidence="1" type="ORF">CYMTET_29797</name>
</gene>
<name>A0AAE0KUT2_9CHLO</name>
<proteinExistence type="predicted"/>
<organism evidence="1 2">
    <name type="scientific">Cymbomonas tetramitiformis</name>
    <dbReference type="NCBI Taxonomy" id="36881"/>
    <lineage>
        <taxon>Eukaryota</taxon>
        <taxon>Viridiplantae</taxon>
        <taxon>Chlorophyta</taxon>
        <taxon>Pyramimonadophyceae</taxon>
        <taxon>Pyramimonadales</taxon>
        <taxon>Pyramimonadaceae</taxon>
        <taxon>Cymbomonas</taxon>
    </lineage>
</organism>
<evidence type="ECO:0008006" key="3">
    <source>
        <dbReference type="Google" id="ProtNLM"/>
    </source>
</evidence>
<dbReference type="EMBL" id="LGRX02017014">
    <property type="protein sequence ID" value="KAK3261289.1"/>
    <property type="molecule type" value="Genomic_DNA"/>
</dbReference>
<evidence type="ECO:0000313" key="2">
    <source>
        <dbReference type="Proteomes" id="UP001190700"/>
    </source>
</evidence>